<dbReference type="AlphaFoldDB" id="K8WDU6"/>
<keyword evidence="3" id="KW-1185">Reference proteome</keyword>
<feature type="signal peptide" evidence="1">
    <location>
        <begin position="1"/>
        <end position="23"/>
    </location>
</feature>
<reference evidence="2 3" key="1">
    <citation type="journal article" date="2012" name="BMC Genomics">
        <title>Comparative genomics of bacteria in the genus Providencia isolated from wild Drosophila melanogaster.</title>
        <authorList>
            <person name="Galac M.R."/>
            <person name="Lazzaro B.P."/>
        </authorList>
    </citation>
    <scope>NUCLEOTIDE SEQUENCE [LARGE SCALE GENOMIC DNA]</scope>
    <source>
        <strain evidence="2 3">DSM 19967</strain>
    </source>
</reference>
<dbReference type="InterPro" id="IPR006597">
    <property type="entry name" value="Sel1-like"/>
</dbReference>
<name>K8WDU6_9GAMM</name>
<sequence length="503" mass="57251">MNKKHIKFVLLSTLFALSNGAHAESNTPIETLLTRYENGDMTTKAVFDLYAKEGNPHALSTLGFIYEHGINTPKDINKALAYYQQSCDLGGDYGCGNAWYFYQYGIGIDKNSKKAAQFAEKINKNDIPLEIANNLSIELYDAKVEAETNPDLRANFIENLSRWLSTGDAQTQLMFTRMGFSKQDTLHLAKVWAIENEKDARLNFQVGHLYNFRYSALESNEKDIEALKWFRKAAELGDPSSQNIVAHLYEKGDWGIKQDPQKAIEWYKKAIASGDNDAPMNLAKIYYKGVLTEVDYKKALSLFESVKDYNPTEASKYLSQFYYNGQSVSTDCNKAADYYEKSYYGFSENFSRSKYIALCQSDKKMRDDLKNELPKLVMQRISTFSGDSSALTKCELSFGIFSYKNIPVENLRVKVQIITEDHSDDEPFIQEQTVAFPPFGFNSLNKKENGGRDYENAQLVPIYDERGCNTYKMQTKIVSATALINGKPVNLLDERLISFKIKK</sequence>
<dbReference type="OrthoDB" id="6465948at2"/>
<dbReference type="HOGENOM" id="CLU_046406_1_0_6"/>
<dbReference type="InterPro" id="IPR011990">
    <property type="entry name" value="TPR-like_helical_dom_sf"/>
</dbReference>
<gene>
    <name evidence="2" type="ORF">OO7_11699</name>
</gene>
<evidence type="ECO:0000313" key="3">
    <source>
        <dbReference type="Proteomes" id="UP000010290"/>
    </source>
</evidence>
<dbReference type="InterPro" id="IPR050767">
    <property type="entry name" value="Sel1_AlgK"/>
</dbReference>
<dbReference type="PANTHER" id="PTHR11102">
    <property type="entry name" value="SEL-1-LIKE PROTEIN"/>
    <property type="match status" value="1"/>
</dbReference>
<dbReference type="Gene3D" id="1.25.40.10">
    <property type="entry name" value="Tetratricopeptide repeat domain"/>
    <property type="match status" value="2"/>
</dbReference>
<proteinExistence type="predicted"/>
<dbReference type="Proteomes" id="UP000010290">
    <property type="component" value="Chromosome"/>
</dbReference>
<accession>K8WDU6</accession>
<feature type="chain" id="PRO_5003921334" evidence="1">
    <location>
        <begin position="24"/>
        <end position="503"/>
    </location>
</feature>
<comment type="caution">
    <text evidence="2">The sequence shown here is derived from an EMBL/GenBank/DDBJ whole genome shotgun (WGS) entry which is preliminary data.</text>
</comment>
<dbReference type="PATRIC" id="fig|1141660.3.peg.2331"/>
<dbReference type="EMBL" id="AKKN01000010">
    <property type="protein sequence ID" value="EKT55642.1"/>
    <property type="molecule type" value="Genomic_DNA"/>
</dbReference>
<dbReference type="SUPFAM" id="SSF81901">
    <property type="entry name" value="HCP-like"/>
    <property type="match status" value="2"/>
</dbReference>
<organism evidence="2 3">
    <name type="scientific">Providencia sneebia DSM 19967</name>
    <dbReference type="NCBI Taxonomy" id="1141660"/>
    <lineage>
        <taxon>Bacteria</taxon>
        <taxon>Pseudomonadati</taxon>
        <taxon>Pseudomonadota</taxon>
        <taxon>Gammaproteobacteria</taxon>
        <taxon>Enterobacterales</taxon>
        <taxon>Morganellaceae</taxon>
        <taxon>Providencia</taxon>
    </lineage>
</organism>
<dbReference type="PANTHER" id="PTHR11102:SF160">
    <property type="entry name" value="ERAD-ASSOCIATED E3 UBIQUITIN-PROTEIN LIGASE COMPONENT HRD3"/>
    <property type="match status" value="1"/>
</dbReference>
<dbReference type="Pfam" id="PF08238">
    <property type="entry name" value="Sel1"/>
    <property type="match status" value="6"/>
</dbReference>
<dbReference type="SMART" id="SM00671">
    <property type="entry name" value="SEL1"/>
    <property type="match status" value="6"/>
</dbReference>
<evidence type="ECO:0000256" key="1">
    <source>
        <dbReference type="SAM" id="SignalP"/>
    </source>
</evidence>
<evidence type="ECO:0000313" key="2">
    <source>
        <dbReference type="EMBL" id="EKT55642.1"/>
    </source>
</evidence>
<protein>
    <submittedName>
        <fullName evidence="2">Sel1 domain-containing protein repeat-containing protein</fullName>
    </submittedName>
</protein>
<dbReference type="RefSeq" id="WP_008916112.1">
    <property type="nucleotide sequence ID" value="NZ_CM001773.1"/>
</dbReference>
<keyword evidence="1" id="KW-0732">Signal</keyword>